<feature type="chain" id="PRO_5039236444" evidence="1">
    <location>
        <begin position="30"/>
        <end position="717"/>
    </location>
</feature>
<dbReference type="RefSeq" id="WP_119662745.1">
    <property type="nucleotide sequence ID" value="NZ_QUAL01000398.1"/>
</dbReference>
<keyword evidence="3" id="KW-1185">Reference proteome</keyword>
<feature type="signal peptide" evidence="1">
    <location>
        <begin position="1"/>
        <end position="29"/>
    </location>
</feature>
<comment type="caution">
    <text evidence="2">The sequence shown here is derived from an EMBL/GenBank/DDBJ whole genome shotgun (WGS) entry which is preliminary data.</text>
</comment>
<dbReference type="Proteomes" id="UP000284057">
    <property type="component" value="Unassembled WGS sequence"/>
</dbReference>
<accession>A0A418KI54</accession>
<evidence type="ECO:0000313" key="3">
    <source>
        <dbReference type="Proteomes" id="UP000284057"/>
    </source>
</evidence>
<gene>
    <name evidence="2" type="ORF">DY240_26880</name>
</gene>
<dbReference type="EMBL" id="QUAL01000398">
    <property type="protein sequence ID" value="RIQ12668.1"/>
    <property type="molecule type" value="Genomic_DNA"/>
</dbReference>
<keyword evidence="1" id="KW-0732">Signal</keyword>
<proteinExistence type="predicted"/>
<sequence>MRLRSLRAAGLTSAAAALVLGLSAAAVQADPPDFVVEPIDPQNWQNQYDMTWDDWTDIPGTEWNDPDVKPSERGLRIALVAVDFKDVPFVITRPKGSDPFGNPQIDPIAREDVPEFYRDFYMEPNEHNHGRTIHEYWMEQSRGKLGVDEMDTFGPYTLPRNQFEYGLNESWIRNAPGEHCPEGYTCNGNVEGDADALWRADLAAQGVPCPNSRCGYDVVLRVYAGYDQTSVWQEFGEMMFQTKEDVPDEWGPPEWLDPDDSMPNWAPTRYVEWTSWLASSQRWGSASIRQAESSGTITHEMGHFFFSIGDNNNNPFSDRQNPPSPFHRVGSAPWDMMDRGSFNGPGGHHMRWVVPPNMGGWSPSGLMVRNKIHAGILPAENVLDVSREALAQTGLVVDEVTARAVDPGPEGTSGIKVRLDGPGPVPDRTPFCDYDEDPFCHTHPVDVASGPAVNLQTGWDNYTLEVVDQMGFDSFNPDSGVIIAKNKTNEGPARNTCGYNCFNWVIDANPDDIGLVDFYRPDGTPVMATIADHRQLNDAAFHAGTNSGSEYEYVDEHNRLHFYVIDVERDDEGVLSYTLAVRSLDGSGSQERGVELGSAEVEGLRTSQAARCTFPLTNTGDEATTTAGHVSDVGENLDNDVYRLSVASSDQGWTAQLDNALTTARAGETVEVPVYVTRETPAARETTVTLTATSESDPAATRSVTCTVAVKDTNPRR</sequence>
<protein>
    <submittedName>
        <fullName evidence="2">Peptidase M6</fullName>
    </submittedName>
</protein>
<evidence type="ECO:0000256" key="1">
    <source>
        <dbReference type="SAM" id="SignalP"/>
    </source>
</evidence>
<organism evidence="2 3">
    <name type="scientific">Jiangella rhizosphaerae</name>
    <dbReference type="NCBI Taxonomy" id="2293569"/>
    <lineage>
        <taxon>Bacteria</taxon>
        <taxon>Bacillati</taxon>
        <taxon>Actinomycetota</taxon>
        <taxon>Actinomycetes</taxon>
        <taxon>Jiangellales</taxon>
        <taxon>Jiangellaceae</taxon>
        <taxon>Jiangella</taxon>
    </lineage>
</organism>
<dbReference type="AlphaFoldDB" id="A0A418KI54"/>
<dbReference type="OrthoDB" id="5165286at2"/>
<reference evidence="2 3" key="1">
    <citation type="submission" date="2018-09" db="EMBL/GenBank/DDBJ databases">
        <title>Isolation, diversity and antifungal activity of actinobacteria from wheat.</title>
        <authorList>
            <person name="Han C."/>
        </authorList>
    </citation>
    <scope>NUCLEOTIDE SEQUENCE [LARGE SCALE GENOMIC DNA]</scope>
    <source>
        <strain evidence="2 3">NEAU-YY265</strain>
    </source>
</reference>
<name>A0A418KI54_9ACTN</name>
<evidence type="ECO:0000313" key="2">
    <source>
        <dbReference type="EMBL" id="RIQ12668.1"/>
    </source>
</evidence>